<evidence type="ECO:0000313" key="3">
    <source>
        <dbReference type="Proteomes" id="UP001597568"/>
    </source>
</evidence>
<comment type="similarity">
    <text evidence="1">Belongs to the UPF0342 family.</text>
</comment>
<gene>
    <name evidence="2" type="ORF">ACFSY7_01835</name>
</gene>
<evidence type="ECO:0000256" key="1">
    <source>
        <dbReference type="HAMAP-Rule" id="MF_01526"/>
    </source>
</evidence>
<dbReference type="InterPro" id="IPR010368">
    <property type="entry name" value="Com_YlbF"/>
</dbReference>
<comment type="caution">
    <text evidence="2">The sequence shown here is derived from an EMBL/GenBank/DDBJ whole genome shotgun (WGS) entry which is preliminary data.</text>
</comment>
<dbReference type="SUPFAM" id="SSF158622">
    <property type="entry name" value="YheA/YmcA-like"/>
    <property type="match status" value="1"/>
</dbReference>
<sequence length="115" mass="13262">MINIYDDLNKLESTFRQTEQFNTLKTAIEEVKKDEAAVALFAKFRELQMTLQEKQMKGEEIGEDELQYAQKTAQLAQQNQAISKMLMAEMALSELVQEINRVLTKPIQAMYDGIQ</sequence>
<name>A0ABW5XW98_9BACL</name>
<dbReference type="Gene3D" id="1.20.1500.10">
    <property type="entry name" value="YheA/YmcA-like"/>
    <property type="match status" value="1"/>
</dbReference>
<proteinExistence type="inferred from homology"/>
<dbReference type="RefSeq" id="WP_380146601.1">
    <property type="nucleotide sequence ID" value="NZ_JBHUOR010000008.1"/>
</dbReference>
<accession>A0ABW5XW98</accession>
<reference evidence="3" key="1">
    <citation type="journal article" date="2019" name="Int. J. Syst. Evol. Microbiol.">
        <title>The Global Catalogue of Microorganisms (GCM) 10K type strain sequencing project: providing services to taxonomists for standard genome sequencing and annotation.</title>
        <authorList>
            <consortium name="The Broad Institute Genomics Platform"/>
            <consortium name="The Broad Institute Genome Sequencing Center for Infectious Disease"/>
            <person name="Wu L."/>
            <person name="Ma J."/>
        </authorList>
    </citation>
    <scope>NUCLEOTIDE SEQUENCE [LARGE SCALE GENOMIC DNA]</scope>
    <source>
        <strain evidence="3">KCTC 33522</strain>
    </source>
</reference>
<organism evidence="2 3">
    <name type="scientific">Kurthia populi</name>
    <dbReference type="NCBI Taxonomy" id="1562132"/>
    <lineage>
        <taxon>Bacteria</taxon>
        <taxon>Bacillati</taxon>
        <taxon>Bacillota</taxon>
        <taxon>Bacilli</taxon>
        <taxon>Bacillales</taxon>
        <taxon>Caryophanaceae</taxon>
        <taxon>Kurthia</taxon>
    </lineage>
</organism>
<dbReference type="Proteomes" id="UP001597568">
    <property type="component" value="Unassembled WGS sequence"/>
</dbReference>
<dbReference type="HAMAP" id="MF_01526">
    <property type="entry name" value="UPF0342"/>
    <property type="match status" value="1"/>
</dbReference>
<dbReference type="Pfam" id="PF06133">
    <property type="entry name" value="Com_YlbF"/>
    <property type="match status" value="1"/>
</dbReference>
<dbReference type="EMBL" id="JBHUOR010000008">
    <property type="protein sequence ID" value="MFD2867258.1"/>
    <property type="molecule type" value="Genomic_DNA"/>
</dbReference>
<evidence type="ECO:0000313" key="2">
    <source>
        <dbReference type="EMBL" id="MFD2867258.1"/>
    </source>
</evidence>
<protein>
    <recommendedName>
        <fullName evidence="1">UPF0342 protein ACFSY7_01835</fullName>
    </recommendedName>
</protein>
<dbReference type="InterPro" id="IPR023378">
    <property type="entry name" value="YheA/YmcA-like_dom_sf"/>
</dbReference>
<keyword evidence="3" id="KW-1185">Reference proteome</keyword>